<dbReference type="EMBL" id="CAJNDS010002422">
    <property type="protein sequence ID" value="CAE7468111.1"/>
    <property type="molecule type" value="Genomic_DNA"/>
</dbReference>
<dbReference type="Proteomes" id="UP000604046">
    <property type="component" value="Unassembled WGS sequence"/>
</dbReference>
<organism evidence="1 2">
    <name type="scientific">Symbiodinium natans</name>
    <dbReference type="NCBI Taxonomy" id="878477"/>
    <lineage>
        <taxon>Eukaryota</taxon>
        <taxon>Sar</taxon>
        <taxon>Alveolata</taxon>
        <taxon>Dinophyceae</taxon>
        <taxon>Suessiales</taxon>
        <taxon>Symbiodiniaceae</taxon>
        <taxon>Symbiodinium</taxon>
    </lineage>
</organism>
<dbReference type="AlphaFoldDB" id="A0A812S916"/>
<accession>A0A812S916</accession>
<protein>
    <submittedName>
        <fullName evidence="1">Uncharacterized protein</fullName>
    </submittedName>
</protein>
<sequence length="157" mass="17375">MSSVAGRVDLMIPPDAGLLVYPVLKDCGQRGRLFREIPKPEARVPFHRKFRGCCVQLGRGCQAGADGPKSLWPEATGCEGYGLSSEARAELRASNRQAEENARQSRGLAEELLTLYRQQFNRDPKTADHLVNFARGLQRKLPYRAAAQLLARSPAKV</sequence>
<evidence type="ECO:0000313" key="1">
    <source>
        <dbReference type="EMBL" id="CAE7468111.1"/>
    </source>
</evidence>
<reference evidence="1" key="1">
    <citation type="submission" date="2021-02" db="EMBL/GenBank/DDBJ databases">
        <authorList>
            <person name="Dougan E. K."/>
            <person name="Rhodes N."/>
            <person name="Thang M."/>
            <person name="Chan C."/>
        </authorList>
    </citation>
    <scope>NUCLEOTIDE SEQUENCE</scope>
</reference>
<evidence type="ECO:0000313" key="2">
    <source>
        <dbReference type="Proteomes" id="UP000604046"/>
    </source>
</evidence>
<gene>
    <name evidence="1" type="ORF">SNAT2548_LOCUS26190</name>
</gene>
<keyword evidence="2" id="KW-1185">Reference proteome</keyword>
<dbReference type="OrthoDB" id="433342at2759"/>
<name>A0A812S916_9DINO</name>
<comment type="caution">
    <text evidence="1">The sequence shown here is derived from an EMBL/GenBank/DDBJ whole genome shotgun (WGS) entry which is preliminary data.</text>
</comment>
<proteinExistence type="predicted"/>